<sequence length="312" mass="35498">MQLNQSISISPVRVPITSDELGGTISFMSCHLGLITLSFTSTLIHEKSTSFVLQALRPFQLSSMAPIRSSTAPPVVDTKSFLIHSTQNVKKLQKYARRACRKTKKQQESIKLLNHRTTQQLIQAQRDLDLQQEYNQTLHHHIETAHKKINNLHMDLKDEESFVQQRQASERTLTLRLADVEGNSDVARLSLVASEKEIEGIKEKLDKNLAEMIKGVTCDTCLGTMKSAVQIEECGHSFCSPCLFKMFYSVERRRCPLCRIIVTHRPRPDVRIQNIANAILEPVRQDDRQIEYLGPCSWKNLFPDDDSVQTGN</sequence>
<dbReference type="SMART" id="SM00184">
    <property type="entry name" value="RING"/>
    <property type="match status" value="1"/>
</dbReference>
<dbReference type="InterPro" id="IPR017907">
    <property type="entry name" value="Znf_RING_CS"/>
</dbReference>
<keyword evidence="7" id="KW-1185">Reference proteome</keyword>
<evidence type="ECO:0000313" key="7">
    <source>
        <dbReference type="Proteomes" id="UP001175228"/>
    </source>
</evidence>
<dbReference type="GO" id="GO:0008270">
    <property type="term" value="F:zinc ion binding"/>
    <property type="evidence" value="ECO:0007669"/>
    <property type="project" value="UniProtKB-KW"/>
</dbReference>
<comment type="caution">
    <text evidence="6">The sequence shown here is derived from an EMBL/GenBank/DDBJ whole genome shotgun (WGS) entry which is preliminary data.</text>
</comment>
<dbReference type="SUPFAM" id="SSF57850">
    <property type="entry name" value="RING/U-box"/>
    <property type="match status" value="1"/>
</dbReference>
<dbReference type="Gene3D" id="3.30.40.10">
    <property type="entry name" value="Zinc/RING finger domain, C3HC4 (zinc finger)"/>
    <property type="match status" value="1"/>
</dbReference>
<keyword evidence="3" id="KW-0862">Zinc</keyword>
<protein>
    <recommendedName>
        <fullName evidence="5">RING-type domain-containing protein</fullName>
    </recommendedName>
</protein>
<dbReference type="PROSITE" id="PS00518">
    <property type="entry name" value="ZF_RING_1"/>
    <property type="match status" value="1"/>
</dbReference>
<organism evidence="6 7">
    <name type="scientific">Armillaria luteobubalina</name>
    <dbReference type="NCBI Taxonomy" id="153913"/>
    <lineage>
        <taxon>Eukaryota</taxon>
        <taxon>Fungi</taxon>
        <taxon>Dikarya</taxon>
        <taxon>Basidiomycota</taxon>
        <taxon>Agaricomycotina</taxon>
        <taxon>Agaricomycetes</taxon>
        <taxon>Agaricomycetidae</taxon>
        <taxon>Agaricales</taxon>
        <taxon>Marasmiineae</taxon>
        <taxon>Physalacriaceae</taxon>
        <taxon>Armillaria</taxon>
    </lineage>
</organism>
<accession>A0AA39QNH8</accession>
<proteinExistence type="predicted"/>
<keyword evidence="2 4" id="KW-0863">Zinc-finger</keyword>
<dbReference type="AlphaFoldDB" id="A0AA39QNH8"/>
<evidence type="ECO:0000256" key="3">
    <source>
        <dbReference type="ARBA" id="ARBA00022833"/>
    </source>
</evidence>
<keyword evidence="1" id="KW-0479">Metal-binding</keyword>
<evidence type="ECO:0000256" key="1">
    <source>
        <dbReference type="ARBA" id="ARBA00022723"/>
    </source>
</evidence>
<feature type="domain" description="RING-type" evidence="5">
    <location>
        <begin position="218"/>
        <end position="259"/>
    </location>
</feature>
<name>A0AA39QNH8_9AGAR</name>
<dbReference type="PROSITE" id="PS50089">
    <property type="entry name" value="ZF_RING_2"/>
    <property type="match status" value="1"/>
</dbReference>
<gene>
    <name evidence="6" type="ORF">EDD18DRAFT_339663</name>
</gene>
<evidence type="ECO:0000256" key="2">
    <source>
        <dbReference type="ARBA" id="ARBA00022771"/>
    </source>
</evidence>
<reference evidence="6" key="1">
    <citation type="submission" date="2023-06" db="EMBL/GenBank/DDBJ databases">
        <authorList>
            <consortium name="Lawrence Berkeley National Laboratory"/>
            <person name="Ahrendt S."/>
            <person name="Sahu N."/>
            <person name="Indic B."/>
            <person name="Wong-Bajracharya J."/>
            <person name="Merenyi Z."/>
            <person name="Ke H.-M."/>
            <person name="Monk M."/>
            <person name="Kocsube S."/>
            <person name="Drula E."/>
            <person name="Lipzen A."/>
            <person name="Balint B."/>
            <person name="Henrissat B."/>
            <person name="Andreopoulos B."/>
            <person name="Martin F.M."/>
            <person name="Harder C.B."/>
            <person name="Rigling D."/>
            <person name="Ford K.L."/>
            <person name="Foster G.D."/>
            <person name="Pangilinan J."/>
            <person name="Papanicolaou A."/>
            <person name="Barry K."/>
            <person name="LaButti K."/>
            <person name="Viragh M."/>
            <person name="Koriabine M."/>
            <person name="Yan M."/>
            <person name="Riley R."/>
            <person name="Champramary S."/>
            <person name="Plett K.L."/>
            <person name="Tsai I.J."/>
            <person name="Slot J."/>
            <person name="Sipos G."/>
            <person name="Plett J."/>
            <person name="Nagy L.G."/>
            <person name="Grigoriev I.V."/>
        </authorList>
    </citation>
    <scope>NUCLEOTIDE SEQUENCE</scope>
    <source>
        <strain evidence="6">HWK02</strain>
    </source>
</reference>
<evidence type="ECO:0000313" key="6">
    <source>
        <dbReference type="EMBL" id="KAK0505554.1"/>
    </source>
</evidence>
<dbReference type="InterPro" id="IPR018957">
    <property type="entry name" value="Znf_C3HC4_RING-type"/>
</dbReference>
<dbReference type="InterPro" id="IPR001841">
    <property type="entry name" value="Znf_RING"/>
</dbReference>
<dbReference type="Pfam" id="PF00097">
    <property type="entry name" value="zf-C3HC4"/>
    <property type="match status" value="1"/>
</dbReference>
<dbReference type="EMBL" id="JAUEPU010000002">
    <property type="protein sequence ID" value="KAK0505554.1"/>
    <property type="molecule type" value="Genomic_DNA"/>
</dbReference>
<dbReference type="Proteomes" id="UP001175228">
    <property type="component" value="Unassembled WGS sequence"/>
</dbReference>
<evidence type="ECO:0000259" key="5">
    <source>
        <dbReference type="PROSITE" id="PS50089"/>
    </source>
</evidence>
<evidence type="ECO:0000256" key="4">
    <source>
        <dbReference type="PROSITE-ProRule" id="PRU00175"/>
    </source>
</evidence>
<dbReference type="InterPro" id="IPR013083">
    <property type="entry name" value="Znf_RING/FYVE/PHD"/>
</dbReference>